<evidence type="ECO:0000256" key="3">
    <source>
        <dbReference type="ARBA" id="ARBA00023098"/>
    </source>
</evidence>
<proteinExistence type="predicted"/>
<accession>A0A7W5Y9W4</accession>
<dbReference type="Pfam" id="PF03403">
    <property type="entry name" value="PAF-AH_p_II"/>
    <property type="match status" value="2"/>
</dbReference>
<keyword evidence="2" id="KW-0442">Lipid degradation</keyword>
<dbReference type="Proteomes" id="UP000579945">
    <property type="component" value="Unassembled WGS sequence"/>
</dbReference>
<comment type="caution">
    <text evidence="5">The sequence shown here is derived from an EMBL/GenBank/DDBJ whole genome shotgun (WGS) entry which is preliminary data.</text>
</comment>
<evidence type="ECO:0000313" key="5">
    <source>
        <dbReference type="EMBL" id="MBB3730158.1"/>
    </source>
</evidence>
<keyword evidence="1" id="KW-0378">Hydrolase</keyword>
<feature type="signal peptide" evidence="4">
    <location>
        <begin position="1"/>
        <end position="23"/>
    </location>
</feature>
<dbReference type="GO" id="GO:0003847">
    <property type="term" value="F:1-alkyl-2-acetylglycerophosphocholine esterase activity"/>
    <property type="evidence" value="ECO:0007669"/>
    <property type="project" value="TreeGrafter"/>
</dbReference>
<organism evidence="5 6">
    <name type="scientific">Nonomuraea dietziae</name>
    <dbReference type="NCBI Taxonomy" id="65515"/>
    <lineage>
        <taxon>Bacteria</taxon>
        <taxon>Bacillati</taxon>
        <taxon>Actinomycetota</taxon>
        <taxon>Actinomycetes</taxon>
        <taxon>Streptosporangiales</taxon>
        <taxon>Streptosporangiaceae</taxon>
        <taxon>Nonomuraea</taxon>
    </lineage>
</organism>
<feature type="chain" id="PRO_5030551647" description="Lipase" evidence="4">
    <location>
        <begin position="24"/>
        <end position="383"/>
    </location>
</feature>
<evidence type="ECO:0000256" key="4">
    <source>
        <dbReference type="SAM" id="SignalP"/>
    </source>
</evidence>
<dbReference type="EMBL" id="JACIBV010000001">
    <property type="protein sequence ID" value="MBB3730158.1"/>
    <property type="molecule type" value="Genomic_DNA"/>
</dbReference>
<dbReference type="PANTHER" id="PTHR10272:SF0">
    <property type="entry name" value="PLATELET-ACTIVATING FACTOR ACETYLHYDROLASE"/>
    <property type="match status" value="1"/>
</dbReference>
<dbReference type="PANTHER" id="PTHR10272">
    <property type="entry name" value="PLATELET-ACTIVATING FACTOR ACETYLHYDROLASE"/>
    <property type="match status" value="1"/>
</dbReference>
<evidence type="ECO:0008006" key="7">
    <source>
        <dbReference type="Google" id="ProtNLM"/>
    </source>
</evidence>
<protein>
    <recommendedName>
        <fullName evidence="7">Lipase</fullName>
    </recommendedName>
</protein>
<keyword evidence="3" id="KW-0443">Lipid metabolism</keyword>
<dbReference type="SUPFAM" id="SSF53474">
    <property type="entry name" value="alpha/beta-Hydrolases"/>
    <property type="match status" value="1"/>
</dbReference>
<evidence type="ECO:0000256" key="2">
    <source>
        <dbReference type="ARBA" id="ARBA00022963"/>
    </source>
</evidence>
<evidence type="ECO:0000313" key="6">
    <source>
        <dbReference type="Proteomes" id="UP000579945"/>
    </source>
</evidence>
<evidence type="ECO:0000256" key="1">
    <source>
        <dbReference type="ARBA" id="ARBA00022801"/>
    </source>
</evidence>
<reference evidence="5 6" key="1">
    <citation type="submission" date="2020-08" db="EMBL/GenBank/DDBJ databases">
        <title>Sequencing the genomes of 1000 actinobacteria strains.</title>
        <authorList>
            <person name="Klenk H.-P."/>
        </authorList>
    </citation>
    <scope>NUCLEOTIDE SEQUENCE [LARGE SCALE GENOMIC DNA]</scope>
    <source>
        <strain evidence="5 6">DSM 44320</strain>
    </source>
</reference>
<dbReference type="GO" id="GO:0016042">
    <property type="term" value="P:lipid catabolic process"/>
    <property type="evidence" value="ECO:0007669"/>
    <property type="project" value="UniProtKB-KW"/>
</dbReference>
<gene>
    <name evidence="5" type="ORF">FHR33_006018</name>
</gene>
<sequence length="383" mass="42027">MRKTSTALLAIAALLTAPAVAHADPAPKATFELPAPTGPHSLGVREVHLTDQERDRELMISVWYPAMQGSEPRAPYMRPKTADYFDGAAAAMGLKPGQVDWAAVSTHARTGARPKGRWPVVLYSPGWGSLRTLGTSTVEDLASKGYVVVTVDHTHEAPMVEFPGGRLETAKPAQGDDYLKAGMETRRQDMRFVLDRLSSLDGLGRAMDLSRVGMFGHSFGGDTAAEVMATDRRVDAGADLDGWLAYDVDGRRPTRAATEGTARPFLLMGSSGSTRDGRPRSHLTSPAWKSFWEHSSGFKRDLLMPEAMHYSFTDLQAFLPQLDEQLEVEPEVRAKRIGTVDPGRSVASQRAYLSAFFDQTLKHRPQRLLRGESAEHPDVTFVR</sequence>
<keyword evidence="4" id="KW-0732">Signal</keyword>
<dbReference type="RefSeq" id="WP_183654457.1">
    <property type="nucleotide sequence ID" value="NZ_BAAAXX010000019.1"/>
</dbReference>
<dbReference type="InterPro" id="IPR029058">
    <property type="entry name" value="AB_hydrolase_fold"/>
</dbReference>
<dbReference type="AlphaFoldDB" id="A0A7W5Y9W4"/>
<keyword evidence="6" id="KW-1185">Reference proteome</keyword>
<dbReference type="Gene3D" id="3.40.50.1820">
    <property type="entry name" value="alpha/beta hydrolase"/>
    <property type="match status" value="1"/>
</dbReference>
<name>A0A7W5Y9W4_9ACTN</name>
<dbReference type="GeneID" id="95392317"/>